<comment type="subunit">
    <text evidence="5">Interacts with translational regulator CsrA and flagellin(s).</text>
</comment>
<comment type="subcellular location">
    <subcellularLocation>
        <location evidence="5">Cytoplasm</location>
    </subcellularLocation>
</comment>
<protein>
    <recommendedName>
        <fullName evidence="5">Flagellar assembly factor FliW</fullName>
    </recommendedName>
</protein>
<dbReference type="Proteomes" id="UP000643810">
    <property type="component" value="Unassembled WGS sequence"/>
</dbReference>
<dbReference type="Gene3D" id="2.30.290.10">
    <property type="entry name" value="BH3618-like"/>
    <property type="match status" value="1"/>
</dbReference>
<keyword evidence="1 5" id="KW-0963">Cytoplasm</keyword>
<comment type="function">
    <text evidence="5">Acts as an anti-CsrA protein, binds CsrA and prevents it from repressing translation of its target genes, one of which is flagellin. Binds to flagellin and participates in the assembly of the flagellum.</text>
</comment>
<name>A0ABR7GFA9_9FIRM</name>
<proteinExistence type="inferred from homology"/>
<dbReference type="InterPro" id="IPR024046">
    <property type="entry name" value="Flagellar_assmbl_FliW_dom_sf"/>
</dbReference>
<organism evidence="6 7">
    <name type="scientific">Roseburia lenta</name>
    <dbReference type="NCBI Taxonomy" id="2763061"/>
    <lineage>
        <taxon>Bacteria</taxon>
        <taxon>Bacillati</taxon>
        <taxon>Bacillota</taxon>
        <taxon>Clostridia</taxon>
        <taxon>Lachnospirales</taxon>
        <taxon>Lachnospiraceae</taxon>
        <taxon>Roseburia</taxon>
    </lineage>
</organism>
<gene>
    <name evidence="5 6" type="primary">fliW</name>
    <name evidence="6" type="ORF">H8R94_05855</name>
</gene>
<dbReference type="HAMAP" id="MF_01185">
    <property type="entry name" value="FliW"/>
    <property type="match status" value="1"/>
</dbReference>
<dbReference type="PANTHER" id="PTHR39190">
    <property type="entry name" value="FLAGELLAR ASSEMBLY FACTOR FLIW"/>
    <property type="match status" value="1"/>
</dbReference>
<keyword evidence="2 5" id="KW-1005">Bacterial flagellum biogenesis</keyword>
<keyword evidence="7" id="KW-1185">Reference proteome</keyword>
<evidence type="ECO:0000313" key="7">
    <source>
        <dbReference type="Proteomes" id="UP000643810"/>
    </source>
</evidence>
<evidence type="ECO:0000256" key="5">
    <source>
        <dbReference type="HAMAP-Rule" id="MF_01185"/>
    </source>
</evidence>
<reference evidence="6 7" key="1">
    <citation type="submission" date="2020-08" db="EMBL/GenBank/DDBJ databases">
        <title>Genome public.</title>
        <authorList>
            <person name="Liu C."/>
            <person name="Sun Q."/>
        </authorList>
    </citation>
    <scope>NUCLEOTIDE SEQUENCE [LARGE SCALE GENOMIC DNA]</scope>
    <source>
        <strain evidence="6 7">NSJ-9</strain>
    </source>
</reference>
<dbReference type="InterPro" id="IPR003775">
    <property type="entry name" value="Flagellar_assembly_factor_FliW"/>
</dbReference>
<dbReference type="RefSeq" id="WP_118280390.1">
    <property type="nucleotide sequence ID" value="NZ_JACOPG010000002.1"/>
</dbReference>
<dbReference type="EMBL" id="JACOPG010000002">
    <property type="protein sequence ID" value="MBC5686132.1"/>
    <property type="molecule type" value="Genomic_DNA"/>
</dbReference>
<comment type="similarity">
    <text evidence="5">Belongs to the FliW family.</text>
</comment>
<evidence type="ECO:0000256" key="1">
    <source>
        <dbReference type="ARBA" id="ARBA00022490"/>
    </source>
</evidence>
<dbReference type="PANTHER" id="PTHR39190:SF1">
    <property type="entry name" value="FLAGELLAR ASSEMBLY FACTOR FLIW"/>
    <property type="match status" value="1"/>
</dbReference>
<evidence type="ECO:0000313" key="6">
    <source>
        <dbReference type="EMBL" id="MBC5686132.1"/>
    </source>
</evidence>
<keyword evidence="6" id="KW-0969">Cilium</keyword>
<evidence type="ECO:0000256" key="2">
    <source>
        <dbReference type="ARBA" id="ARBA00022795"/>
    </source>
</evidence>
<sequence>MRVETRLFGEIDIAEEKIITLGRGLIGYPDMKRFTLIFDEEKQGKIMWLQSLDEPQFAMPVVDPAGICADYNPTVNDELLTPLGQFSEESLFVLVTIRVPSDITRMTINLKGPIIINTDNLRGEQIIVEDEVQTRFPIYDILKSRKEKAGE</sequence>
<evidence type="ECO:0000256" key="3">
    <source>
        <dbReference type="ARBA" id="ARBA00022845"/>
    </source>
</evidence>
<dbReference type="SUPFAM" id="SSF141457">
    <property type="entry name" value="BH3618-like"/>
    <property type="match status" value="1"/>
</dbReference>
<dbReference type="Pfam" id="PF02623">
    <property type="entry name" value="FliW"/>
    <property type="match status" value="1"/>
</dbReference>
<keyword evidence="3 5" id="KW-0810">Translation regulation</keyword>
<evidence type="ECO:0000256" key="4">
    <source>
        <dbReference type="ARBA" id="ARBA00023186"/>
    </source>
</evidence>
<keyword evidence="6" id="KW-0966">Cell projection</keyword>
<comment type="caution">
    <text evidence="6">The sequence shown here is derived from an EMBL/GenBank/DDBJ whole genome shotgun (WGS) entry which is preliminary data.</text>
</comment>
<accession>A0ABR7GFA9</accession>
<keyword evidence="4 5" id="KW-0143">Chaperone</keyword>
<keyword evidence="6" id="KW-0282">Flagellum</keyword>